<evidence type="ECO:0000313" key="11">
    <source>
        <dbReference type="EMBL" id="KFZ37477.1"/>
    </source>
</evidence>
<evidence type="ECO:0000256" key="2">
    <source>
        <dbReference type="ARBA" id="ARBA00007110"/>
    </source>
</evidence>
<keyword evidence="7 10" id="KW-0808">Transferase</keyword>
<keyword evidence="12" id="KW-1185">Reference proteome</keyword>
<comment type="similarity">
    <text evidence="2 10">Belongs to the CobT family.</text>
</comment>
<comment type="catalytic activity">
    <reaction evidence="9 10">
        <text>5,6-dimethylbenzimidazole + nicotinate beta-D-ribonucleotide = alpha-ribazole 5'-phosphate + nicotinate + H(+)</text>
        <dbReference type="Rhea" id="RHEA:11196"/>
        <dbReference type="ChEBI" id="CHEBI:15378"/>
        <dbReference type="ChEBI" id="CHEBI:15890"/>
        <dbReference type="ChEBI" id="CHEBI:32544"/>
        <dbReference type="ChEBI" id="CHEBI:57502"/>
        <dbReference type="ChEBI" id="CHEBI:57918"/>
        <dbReference type="EC" id="2.4.2.21"/>
    </reaction>
</comment>
<dbReference type="InterPro" id="IPR036087">
    <property type="entry name" value="Nict_dMeBzImd_PRibTrfase_sf"/>
</dbReference>
<comment type="pathway">
    <text evidence="1 10">Nucleoside biosynthesis; alpha-ribazole biosynthesis; alpha-ribazole from 5,6-dimethylbenzimidazole: step 1/2.</text>
</comment>
<evidence type="ECO:0000256" key="7">
    <source>
        <dbReference type="ARBA" id="ARBA00022679"/>
    </source>
</evidence>
<dbReference type="GO" id="GO:0009236">
    <property type="term" value="P:cobalamin biosynthetic process"/>
    <property type="evidence" value="ECO:0007669"/>
    <property type="project" value="UniProtKB-UniRule"/>
</dbReference>
<evidence type="ECO:0000313" key="12">
    <source>
        <dbReference type="Proteomes" id="UP000029264"/>
    </source>
</evidence>
<dbReference type="Pfam" id="PF02277">
    <property type="entry name" value="DBI_PRT"/>
    <property type="match status" value="1"/>
</dbReference>
<dbReference type="EMBL" id="JPEO01000006">
    <property type="protein sequence ID" value="KFZ37477.1"/>
    <property type="molecule type" value="Genomic_DNA"/>
</dbReference>
<dbReference type="PANTHER" id="PTHR43463">
    <property type="entry name" value="NICOTINATE-NUCLEOTIDE--DIMETHYLBENZIMIDAZOLE PHOSPHORIBOSYLTRANSFERASE"/>
    <property type="match status" value="1"/>
</dbReference>
<dbReference type="CDD" id="cd02439">
    <property type="entry name" value="DMB-PRT_CobT"/>
    <property type="match status" value="1"/>
</dbReference>
<evidence type="ECO:0000256" key="1">
    <source>
        <dbReference type="ARBA" id="ARBA00005049"/>
    </source>
</evidence>
<dbReference type="eggNOG" id="COG2038">
    <property type="taxonomic scope" value="Bacteria"/>
</dbReference>
<dbReference type="InterPro" id="IPR003200">
    <property type="entry name" value="Nict_dMeBzImd_PRibTrfase"/>
</dbReference>
<dbReference type="InterPro" id="IPR017846">
    <property type="entry name" value="Nict_dMeBzImd_PRibTrfase_bact"/>
</dbReference>
<dbReference type="AlphaFoldDB" id="A0A094JE24"/>
<dbReference type="NCBIfam" id="NF000996">
    <property type="entry name" value="PRK00105.1"/>
    <property type="match status" value="1"/>
</dbReference>
<dbReference type="FunFam" id="3.40.50.10210:FF:000001">
    <property type="entry name" value="Nicotinate-nucleotide--dimethylbenzimidazole phosphoribosyltransferase"/>
    <property type="match status" value="1"/>
</dbReference>
<name>A0A094JE24_9GAMM</name>
<evidence type="ECO:0000256" key="8">
    <source>
        <dbReference type="ARBA" id="ARBA00030686"/>
    </source>
</evidence>
<gene>
    <name evidence="10" type="primary">cobT</name>
    <name evidence="11" type="ORF">HR45_10705</name>
</gene>
<keyword evidence="6 10" id="KW-0328">Glycosyltransferase</keyword>
<dbReference type="SUPFAM" id="SSF52733">
    <property type="entry name" value="Nicotinate mononucleotide:5,6-dimethylbenzimidazole phosphoribosyltransferase (CobT)"/>
    <property type="match status" value="1"/>
</dbReference>
<dbReference type="PANTHER" id="PTHR43463:SF1">
    <property type="entry name" value="NICOTINATE-NUCLEOTIDE--DIMETHYLBENZIMIDAZOLE PHOSPHORIBOSYLTRANSFERASE"/>
    <property type="match status" value="1"/>
</dbReference>
<evidence type="ECO:0000256" key="9">
    <source>
        <dbReference type="ARBA" id="ARBA00047340"/>
    </source>
</evidence>
<dbReference type="GO" id="GO:0008939">
    <property type="term" value="F:nicotinate-nucleotide-dimethylbenzimidazole phosphoribosyltransferase activity"/>
    <property type="evidence" value="ECO:0007669"/>
    <property type="project" value="UniProtKB-UniRule"/>
</dbReference>
<accession>A0A094JE24</accession>
<dbReference type="Proteomes" id="UP000029264">
    <property type="component" value="Unassembled WGS sequence"/>
</dbReference>
<comment type="caution">
    <text evidence="11">The sequence shown here is derived from an EMBL/GenBank/DDBJ whole genome shotgun (WGS) entry which is preliminary data.</text>
</comment>
<dbReference type="EC" id="2.4.2.21" evidence="3 10"/>
<evidence type="ECO:0000256" key="10">
    <source>
        <dbReference type="HAMAP-Rule" id="MF_00230"/>
    </source>
</evidence>
<organism evidence="11 12">
    <name type="scientific">Shewanella mangrovi</name>
    <dbReference type="NCBI Taxonomy" id="1515746"/>
    <lineage>
        <taxon>Bacteria</taxon>
        <taxon>Pseudomonadati</taxon>
        <taxon>Pseudomonadota</taxon>
        <taxon>Gammaproteobacteria</taxon>
        <taxon>Alteromonadales</taxon>
        <taxon>Shewanellaceae</taxon>
        <taxon>Shewanella</taxon>
    </lineage>
</organism>
<dbReference type="UniPathway" id="UPA00061">
    <property type="reaction ID" value="UER00516"/>
</dbReference>
<protein>
    <recommendedName>
        <fullName evidence="4 10">Nicotinate-nucleotide--dimethylbenzimidazole phosphoribosyltransferase</fullName>
        <shortName evidence="10">NN:DBI PRT</shortName>
        <ecNumber evidence="3 10">2.4.2.21</ecNumber>
    </recommendedName>
    <alternativeName>
        <fullName evidence="8 10">N(1)-alpha-phosphoribosyltransferase</fullName>
    </alternativeName>
</protein>
<evidence type="ECO:0000256" key="5">
    <source>
        <dbReference type="ARBA" id="ARBA00022573"/>
    </source>
</evidence>
<dbReference type="InterPro" id="IPR023195">
    <property type="entry name" value="Nict_dMeBzImd_PRibTrfase_N"/>
</dbReference>
<evidence type="ECO:0000256" key="3">
    <source>
        <dbReference type="ARBA" id="ARBA00011991"/>
    </source>
</evidence>
<reference evidence="11 12" key="1">
    <citation type="submission" date="2014-06" db="EMBL/GenBank/DDBJ databases">
        <title>Shewanella sp. YQH10.</title>
        <authorList>
            <person name="Liu Y."/>
            <person name="Zeng R."/>
        </authorList>
    </citation>
    <scope>NUCLEOTIDE SEQUENCE [LARGE SCALE GENOMIC DNA]</scope>
    <source>
        <strain evidence="11 12">YQH10</strain>
    </source>
</reference>
<sequence>MYKVSPVNHSLDSEIHSCIDNKTKPLGALGELESLALQLGRIQLTSATDKLAINKPTMLVFAGDHGIADYGVSIGDSDITTQMVANFVNGGAAINVFCRQNGMALEVIDCGIKTPVDDARIINQRLGNGTQAMHKEAAMSIDTVHKGFAFARELVERHVANGSNLLAIGEMGIGNTTSAAAVMAALTGIPVAECTGKGTGIDIVALKRKRIIVEQALLEHYSHLTNPIQILACLGGYEIVQMTGTILAAAEFGVPVLVDGFIASVAALAAVELAPAVRDYLIFSHESGEHGHRRLLLRLNARPMLRLGLRLGEGTGAALALPLLQAAVAFYNEMASFDEAGVTSVVEPMLKSGAA</sequence>
<proteinExistence type="inferred from homology"/>
<comment type="function">
    <text evidence="10">Catalyzes the synthesis of alpha-ribazole-5'-phosphate from nicotinate mononucleotide (NAMN) and 5,6-dimethylbenzimidazole (DMB).</text>
</comment>
<evidence type="ECO:0000256" key="6">
    <source>
        <dbReference type="ARBA" id="ARBA00022676"/>
    </source>
</evidence>
<dbReference type="HAMAP" id="MF_00230">
    <property type="entry name" value="CobT"/>
    <property type="match status" value="1"/>
</dbReference>
<dbReference type="NCBIfam" id="TIGR03160">
    <property type="entry name" value="cobT_DBIPRT"/>
    <property type="match status" value="1"/>
</dbReference>
<dbReference type="Gene3D" id="1.10.1610.10">
    <property type="match status" value="1"/>
</dbReference>
<evidence type="ECO:0000256" key="4">
    <source>
        <dbReference type="ARBA" id="ARBA00015486"/>
    </source>
</evidence>
<dbReference type="Gene3D" id="3.40.50.10210">
    <property type="match status" value="1"/>
</dbReference>
<keyword evidence="5 10" id="KW-0169">Cobalamin biosynthesis</keyword>
<dbReference type="RefSeq" id="WP_037442660.1">
    <property type="nucleotide sequence ID" value="NZ_JPEO01000006.1"/>
</dbReference>
<dbReference type="OrthoDB" id="9781491at2"/>
<feature type="active site" description="Proton acceptor" evidence="10">
    <location>
        <position position="313"/>
    </location>
</feature>
<dbReference type="STRING" id="1515746.HR45_10705"/>